<evidence type="ECO:0000259" key="2">
    <source>
        <dbReference type="Pfam" id="PF07883"/>
    </source>
</evidence>
<dbReference type="Gene3D" id="2.60.120.10">
    <property type="entry name" value="Jelly Rolls"/>
    <property type="match status" value="1"/>
</dbReference>
<dbReference type="InterPro" id="IPR014710">
    <property type="entry name" value="RmlC-like_jellyroll"/>
</dbReference>
<sequence>MKNCRQVTPEPAAEAPGVTVRWVISEKDGAPNFAMRVFEVEPGAASPFHTHPWEHEAFILAGRGHVRGEDGEMPFREGDAVFVAPEEKHQFVNDGDTALRFICVVPLH</sequence>
<protein>
    <recommendedName>
        <fullName evidence="2">Cupin type-2 domain-containing protein</fullName>
    </recommendedName>
</protein>
<proteinExistence type="predicted"/>
<dbReference type="InterPro" id="IPR051610">
    <property type="entry name" value="GPI/OXD"/>
</dbReference>
<dbReference type="GO" id="GO:0046872">
    <property type="term" value="F:metal ion binding"/>
    <property type="evidence" value="ECO:0007669"/>
    <property type="project" value="UniProtKB-KW"/>
</dbReference>
<dbReference type="EMBL" id="BARS01001532">
    <property type="protein sequence ID" value="GAF73083.1"/>
    <property type="molecule type" value="Genomic_DNA"/>
</dbReference>
<organism evidence="3">
    <name type="scientific">marine sediment metagenome</name>
    <dbReference type="NCBI Taxonomy" id="412755"/>
    <lineage>
        <taxon>unclassified sequences</taxon>
        <taxon>metagenomes</taxon>
        <taxon>ecological metagenomes</taxon>
    </lineage>
</organism>
<dbReference type="InterPro" id="IPR011051">
    <property type="entry name" value="RmlC_Cupin_sf"/>
</dbReference>
<feature type="domain" description="Cupin type-2" evidence="2">
    <location>
        <begin position="37"/>
        <end position="105"/>
    </location>
</feature>
<dbReference type="InterPro" id="IPR013096">
    <property type="entry name" value="Cupin_2"/>
</dbReference>
<dbReference type="SUPFAM" id="SSF51182">
    <property type="entry name" value="RmlC-like cupins"/>
    <property type="match status" value="1"/>
</dbReference>
<evidence type="ECO:0000256" key="1">
    <source>
        <dbReference type="ARBA" id="ARBA00022723"/>
    </source>
</evidence>
<evidence type="ECO:0000313" key="3">
    <source>
        <dbReference type="EMBL" id="GAF73083.1"/>
    </source>
</evidence>
<accession>X0RWB3</accession>
<keyword evidence="1" id="KW-0479">Metal-binding</keyword>
<gene>
    <name evidence="3" type="ORF">S01H1_02964</name>
</gene>
<dbReference type="PANTHER" id="PTHR35848:SF6">
    <property type="entry name" value="CUPIN TYPE-2 DOMAIN-CONTAINING PROTEIN"/>
    <property type="match status" value="1"/>
</dbReference>
<reference evidence="3" key="1">
    <citation type="journal article" date="2014" name="Front. Microbiol.">
        <title>High frequency of phylogenetically diverse reductive dehalogenase-homologous genes in deep subseafloor sedimentary metagenomes.</title>
        <authorList>
            <person name="Kawai M."/>
            <person name="Futagami T."/>
            <person name="Toyoda A."/>
            <person name="Takaki Y."/>
            <person name="Nishi S."/>
            <person name="Hori S."/>
            <person name="Arai W."/>
            <person name="Tsubouchi T."/>
            <person name="Morono Y."/>
            <person name="Uchiyama I."/>
            <person name="Ito T."/>
            <person name="Fujiyama A."/>
            <person name="Inagaki F."/>
            <person name="Takami H."/>
        </authorList>
    </citation>
    <scope>NUCLEOTIDE SEQUENCE</scope>
    <source>
        <strain evidence="3">Expedition CK06-06</strain>
    </source>
</reference>
<dbReference type="AlphaFoldDB" id="X0RWB3"/>
<dbReference type="Pfam" id="PF07883">
    <property type="entry name" value="Cupin_2"/>
    <property type="match status" value="1"/>
</dbReference>
<dbReference type="CDD" id="cd02222">
    <property type="entry name" value="cupin_TM1459-like"/>
    <property type="match status" value="1"/>
</dbReference>
<comment type="caution">
    <text evidence="3">The sequence shown here is derived from an EMBL/GenBank/DDBJ whole genome shotgun (WGS) entry which is preliminary data.</text>
</comment>
<name>X0RWB3_9ZZZZ</name>
<dbReference type="PANTHER" id="PTHR35848">
    <property type="entry name" value="OXALATE-BINDING PROTEIN"/>
    <property type="match status" value="1"/>
</dbReference>